<accession>A0A318ZD54</accession>
<gene>
    <name evidence="2" type="ORF">BP01DRAFT_47233</name>
</gene>
<keyword evidence="3" id="KW-1185">Reference proteome</keyword>
<dbReference type="RefSeq" id="XP_025431241.1">
    <property type="nucleotide sequence ID" value="XM_025579885.1"/>
</dbReference>
<organism evidence="2 3">
    <name type="scientific">Aspergillus saccharolyticus JOP 1030-1</name>
    <dbReference type="NCBI Taxonomy" id="1450539"/>
    <lineage>
        <taxon>Eukaryota</taxon>
        <taxon>Fungi</taxon>
        <taxon>Dikarya</taxon>
        <taxon>Ascomycota</taxon>
        <taxon>Pezizomycotina</taxon>
        <taxon>Eurotiomycetes</taxon>
        <taxon>Eurotiomycetidae</taxon>
        <taxon>Eurotiales</taxon>
        <taxon>Aspergillaceae</taxon>
        <taxon>Aspergillus</taxon>
        <taxon>Aspergillus subgen. Circumdati</taxon>
    </lineage>
</organism>
<dbReference type="Proteomes" id="UP000248349">
    <property type="component" value="Unassembled WGS sequence"/>
</dbReference>
<reference evidence="2 3" key="1">
    <citation type="submission" date="2016-12" db="EMBL/GenBank/DDBJ databases">
        <title>The genomes of Aspergillus section Nigri reveals drivers in fungal speciation.</title>
        <authorList>
            <consortium name="DOE Joint Genome Institute"/>
            <person name="Vesth T.C."/>
            <person name="Nybo J."/>
            <person name="Theobald S."/>
            <person name="Brandl J."/>
            <person name="Frisvad J.C."/>
            <person name="Nielsen K.F."/>
            <person name="Lyhne E.K."/>
            <person name="Kogle M.E."/>
            <person name="Kuo A."/>
            <person name="Riley R."/>
            <person name="Clum A."/>
            <person name="Nolan M."/>
            <person name="Lipzen A."/>
            <person name="Salamov A."/>
            <person name="Henrissat B."/>
            <person name="Wiebenga A."/>
            <person name="De Vries R.P."/>
            <person name="Grigoriev I.V."/>
            <person name="Mortensen U.H."/>
            <person name="Andersen M.R."/>
            <person name="Baker S.E."/>
        </authorList>
    </citation>
    <scope>NUCLEOTIDE SEQUENCE [LARGE SCALE GENOMIC DNA]</scope>
    <source>
        <strain evidence="2 3">JOP 1030-1</strain>
    </source>
</reference>
<feature type="transmembrane region" description="Helical" evidence="1">
    <location>
        <begin position="20"/>
        <end position="42"/>
    </location>
</feature>
<protein>
    <submittedName>
        <fullName evidence="2">Uncharacterized protein</fullName>
    </submittedName>
</protein>
<dbReference type="GeneID" id="37081114"/>
<keyword evidence="1" id="KW-0812">Transmembrane</keyword>
<keyword evidence="1" id="KW-0472">Membrane</keyword>
<dbReference type="EMBL" id="KZ821232">
    <property type="protein sequence ID" value="PYH45259.1"/>
    <property type="molecule type" value="Genomic_DNA"/>
</dbReference>
<evidence type="ECO:0000313" key="2">
    <source>
        <dbReference type="EMBL" id="PYH45259.1"/>
    </source>
</evidence>
<evidence type="ECO:0000313" key="3">
    <source>
        <dbReference type="Proteomes" id="UP000248349"/>
    </source>
</evidence>
<sequence>MASITSARSNPDQSSDRMILAHFISLHGFCLVLPSVFPLEWLTRSRLHDAFRVQAVSVIDANPYLSPSCVVLLSPLVCTSTSLFPSFQNLLFSVGVCKHFD</sequence>
<name>A0A318ZD54_9EURO</name>
<proteinExistence type="predicted"/>
<keyword evidence="1" id="KW-1133">Transmembrane helix</keyword>
<dbReference type="AlphaFoldDB" id="A0A318ZD54"/>
<evidence type="ECO:0000256" key="1">
    <source>
        <dbReference type="SAM" id="Phobius"/>
    </source>
</evidence>